<accession>A0AA38Y376</accession>
<dbReference type="SFLD" id="SFLDG01168">
    <property type="entry name" value="Ferric_reductase_subgroup_(FRE"/>
    <property type="match status" value="1"/>
</dbReference>
<keyword evidence="4 10" id="KW-0812">Transmembrane</keyword>
<feature type="transmembrane region" description="Helical" evidence="10">
    <location>
        <begin position="6"/>
        <end position="24"/>
    </location>
</feature>
<dbReference type="CDD" id="cd06186">
    <property type="entry name" value="NOX_Duox_like_FAD_NADP"/>
    <property type="match status" value="1"/>
</dbReference>
<dbReference type="InterPro" id="IPR039261">
    <property type="entry name" value="FNR_nucleotide-bd"/>
</dbReference>
<evidence type="ECO:0000256" key="9">
    <source>
        <dbReference type="ARBA" id="ARBA00023180"/>
    </source>
</evidence>
<keyword evidence="13" id="KW-1185">Reference proteome</keyword>
<dbReference type="EMBL" id="JAPDRN010000043">
    <property type="protein sequence ID" value="KAJ9633776.1"/>
    <property type="molecule type" value="Genomic_DNA"/>
</dbReference>
<keyword evidence="3" id="KW-0813">Transport</keyword>
<dbReference type="GO" id="GO:0006826">
    <property type="term" value="P:iron ion transport"/>
    <property type="evidence" value="ECO:0007669"/>
    <property type="project" value="TreeGrafter"/>
</dbReference>
<evidence type="ECO:0000256" key="10">
    <source>
        <dbReference type="SAM" id="Phobius"/>
    </source>
</evidence>
<feature type="transmembrane region" description="Helical" evidence="10">
    <location>
        <begin position="160"/>
        <end position="178"/>
    </location>
</feature>
<gene>
    <name evidence="12" type="ORF">H2204_006774</name>
</gene>
<feature type="transmembrane region" description="Helical" evidence="10">
    <location>
        <begin position="223"/>
        <end position="240"/>
    </location>
</feature>
<dbReference type="SFLD" id="SFLDS00052">
    <property type="entry name" value="Ferric_Reductase_Domain"/>
    <property type="match status" value="1"/>
</dbReference>
<dbReference type="PANTHER" id="PTHR32361">
    <property type="entry name" value="FERRIC/CUPRIC REDUCTASE TRANSMEMBRANE COMPONENT"/>
    <property type="match status" value="1"/>
</dbReference>
<evidence type="ECO:0000313" key="12">
    <source>
        <dbReference type="EMBL" id="KAJ9633776.1"/>
    </source>
</evidence>
<dbReference type="Pfam" id="PF01794">
    <property type="entry name" value="Ferric_reduct"/>
    <property type="match status" value="1"/>
</dbReference>
<dbReference type="Pfam" id="PF08030">
    <property type="entry name" value="NAD_binding_6"/>
    <property type="match status" value="1"/>
</dbReference>
<dbReference type="SUPFAM" id="SSF52343">
    <property type="entry name" value="Ferredoxin reductase-like, C-terminal NADP-linked domain"/>
    <property type="match status" value="1"/>
</dbReference>
<feature type="domain" description="FAD-binding FR-type" evidence="11">
    <location>
        <begin position="308"/>
        <end position="473"/>
    </location>
</feature>
<evidence type="ECO:0000259" key="11">
    <source>
        <dbReference type="PROSITE" id="PS51384"/>
    </source>
</evidence>
<evidence type="ECO:0000256" key="1">
    <source>
        <dbReference type="ARBA" id="ARBA00004141"/>
    </source>
</evidence>
<dbReference type="GO" id="GO:0006879">
    <property type="term" value="P:intracellular iron ion homeostasis"/>
    <property type="evidence" value="ECO:0007669"/>
    <property type="project" value="TreeGrafter"/>
</dbReference>
<dbReference type="GO" id="GO:0015677">
    <property type="term" value="P:copper ion import"/>
    <property type="evidence" value="ECO:0007669"/>
    <property type="project" value="TreeGrafter"/>
</dbReference>
<dbReference type="GO" id="GO:0005886">
    <property type="term" value="C:plasma membrane"/>
    <property type="evidence" value="ECO:0007669"/>
    <property type="project" value="TreeGrafter"/>
</dbReference>
<dbReference type="PROSITE" id="PS51384">
    <property type="entry name" value="FAD_FR"/>
    <property type="match status" value="1"/>
</dbReference>
<dbReference type="InterPro" id="IPR013130">
    <property type="entry name" value="Fe3_Rdtase_TM_dom"/>
</dbReference>
<protein>
    <recommendedName>
        <fullName evidence="11">FAD-binding FR-type domain-containing protein</fullName>
    </recommendedName>
</protein>
<dbReference type="GO" id="GO:0000293">
    <property type="term" value="F:ferric-chelate reductase activity"/>
    <property type="evidence" value="ECO:0007669"/>
    <property type="project" value="TreeGrafter"/>
</dbReference>
<comment type="caution">
    <text evidence="12">The sequence shown here is derived from an EMBL/GenBank/DDBJ whole genome shotgun (WGS) entry which is preliminary data.</text>
</comment>
<feature type="transmembrane region" description="Helical" evidence="10">
    <location>
        <begin position="252"/>
        <end position="270"/>
    </location>
</feature>
<dbReference type="Proteomes" id="UP001172681">
    <property type="component" value="Unassembled WGS sequence"/>
</dbReference>
<proteinExistence type="inferred from homology"/>
<name>A0AA38Y376_9EURO</name>
<keyword evidence="8 10" id="KW-0472">Membrane</keyword>
<evidence type="ECO:0000256" key="6">
    <source>
        <dbReference type="ARBA" id="ARBA00023002"/>
    </source>
</evidence>
<sequence length="640" mass="72221">MELSWVIYGFWGGILLVGIARRLIHSLLSTRRAELGRDLEGHQRRSERSSSPLYGGVQHWIRANLTTPAAFGSKHQRRSWFGTVLTRIEAIVVTAFYLLVATLCCVSYDVSWSSTQYVVPVATHFHGPNYADEDHSYTQANERWRTIADRTGKICYATLPILWIFAGRNNIFLWLTGWSFSTFNVFHRHIARVATILAILHSVAFSAIEANKGHLAQSWKERFWYMGGMATISLSLLLGFSSSLFRKRCYEVFLLIHIALSVVAIVGLFHHTEMFANKFNDYLWPVVAVWVFDRSARVVRLVYCNFHLSFSGGPVVTKTTATYLQDANVIRLEVIPGSNLLKPGPGQHYFIYQPAKWKGWENHPFTLGAWHGLKQHDNAAIMSCSTSDDNTVRKKDVEIQVLPVNSPMTPIGANFPSQRRKSITQVSEYKLVFFVRPYSSWTMRLKEECLKSLSGSVKATTLIEGPYGERSPLHQFETVVLIVGGTGLSGALPYLLDHVNRSASGQTQTRHITLIWCAKQAAMIRDVAARELQLVLDREDVNVYFHATSQYEIPIAMEASNIEKWVHAYPQLMISYRRPDIRRTIRSVVENAHAAGSAGGKVAIMTCGPAAMADEARSVIHQVLKGGMNNVEYFEETFGW</sequence>
<comment type="subcellular location">
    <subcellularLocation>
        <location evidence="1">Membrane</location>
        <topology evidence="1">Multi-pass membrane protein</topology>
    </subcellularLocation>
</comment>
<organism evidence="12 13">
    <name type="scientific">Knufia peltigerae</name>
    <dbReference type="NCBI Taxonomy" id="1002370"/>
    <lineage>
        <taxon>Eukaryota</taxon>
        <taxon>Fungi</taxon>
        <taxon>Dikarya</taxon>
        <taxon>Ascomycota</taxon>
        <taxon>Pezizomycotina</taxon>
        <taxon>Eurotiomycetes</taxon>
        <taxon>Chaetothyriomycetidae</taxon>
        <taxon>Chaetothyriales</taxon>
        <taxon>Trichomeriaceae</taxon>
        <taxon>Knufia</taxon>
    </lineage>
</organism>
<dbReference type="Gene3D" id="3.40.50.80">
    <property type="entry name" value="Nucleotide-binding domain of ferredoxin-NADP reductase (FNR) module"/>
    <property type="match status" value="1"/>
</dbReference>
<keyword evidence="7" id="KW-0406">Ion transport</keyword>
<dbReference type="InterPro" id="IPR013121">
    <property type="entry name" value="Fe_red_NAD-bd_6"/>
</dbReference>
<evidence type="ECO:0000256" key="2">
    <source>
        <dbReference type="ARBA" id="ARBA00006278"/>
    </source>
</evidence>
<comment type="similarity">
    <text evidence="2">Belongs to the ferric reductase (FRE) family.</text>
</comment>
<evidence type="ECO:0000313" key="13">
    <source>
        <dbReference type="Proteomes" id="UP001172681"/>
    </source>
</evidence>
<feature type="transmembrane region" description="Helical" evidence="10">
    <location>
        <begin position="190"/>
        <end position="208"/>
    </location>
</feature>
<feature type="transmembrane region" description="Helical" evidence="10">
    <location>
        <begin position="84"/>
        <end position="110"/>
    </location>
</feature>
<keyword evidence="5 10" id="KW-1133">Transmembrane helix</keyword>
<dbReference type="PANTHER" id="PTHR32361:SF9">
    <property type="entry name" value="FERRIC REDUCTASE TRANSMEMBRANE COMPONENT 3-RELATED"/>
    <property type="match status" value="1"/>
</dbReference>
<keyword evidence="6" id="KW-0560">Oxidoreductase</keyword>
<dbReference type="InterPro" id="IPR017927">
    <property type="entry name" value="FAD-bd_FR_type"/>
</dbReference>
<dbReference type="AlphaFoldDB" id="A0AA38Y376"/>
<dbReference type="InterPro" id="IPR051410">
    <property type="entry name" value="Ferric/Cupric_Reductase"/>
</dbReference>
<evidence type="ECO:0000256" key="7">
    <source>
        <dbReference type="ARBA" id="ARBA00023065"/>
    </source>
</evidence>
<reference evidence="12" key="1">
    <citation type="submission" date="2022-10" db="EMBL/GenBank/DDBJ databases">
        <title>Culturing micro-colonial fungi from biological soil crusts in the Mojave desert and describing Neophaeococcomyces mojavensis, and introducing the new genera and species Taxawa tesnikishii.</title>
        <authorList>
            <person name="Kurbessoian T."/>
            <person name="Stajich J.E."/>
        </authorList>
    </citation>
    <scope>NUCLEOTIDE SEQUENCE</scope>
    <source>
        <strain evidence="12">TK_35</strain>
    </source>
</reference>
<evidence type="ECO:0000256" key="4">
    <source>
        <dbReference type="ARBA" id="ARBA00022692"/>
    </source>
</evidence>
<keyword evidence="9" id="KW-0325">Glycoprotein</keyword>
<evidence type="ECO:0000256" key="3">
    <source>
        <dbReference type="ARBA" id="ARBA00022448"/>
    </source>
</evidence>
<evidence type="ECO:0000256" key="8">
    <source>
        <dbReference type="ARBA" id="ARBA00023136"/>
    </source>
</evidence>
<evidence type="ECO:0000256" key="5">
    <source>
        <dbReference type="ARBA" id="ARBA00022989"/>
    </source>
</evidence>